<comment type="catalytic activity">
    <reaction evidence="8">
        <text>L-seryl-[protein] + ATP = O-phospho-L-seryl-[protein] + ADP + H(+)</text>
        <dbReference type="Rhea" id="RHEA:17989"/>
        <dbReference type="Rhea" id="RHEA-COMP:9863"/>
        <dbReference type="Rhea" id="RHEA-COMP:11604"/>
        <dbReference type="ChEBI" id="CHEBI:15378"/>
        <dbReference type="ChEBI" id="CHEBI:29999"/>
        <dbReference type="ChEBI" id="CHEBI:30616"/>
        <dbReference type="ChEBI" id="CHEBI:83421"/>
        <dbReference type="ChEBI" id="CHEBI:456216"/>
        <dbReference type="EC" id="2.7.11.1"/>
    </reaction>
</comment>
<evidence type="ECO:0000256" key="9">
    <source>
        <dbReference type="SAM" id="MobiDB-lite"/>
    </source>
</evidence>
<evidence type="ECO:0000256" key="4">
    <source>
        <dbReference type="ARBA" id="ARBA00022741"/>
    </source>
</evidence>
<reference evidence="13 14" key="1">
    <citation type="submission" date="2016-01" db="EMBL/GenBank/DDBJ databases">
        <title>Complete genome sequence of a soil Actinobacterium, Isoptericola dokdonensis DS-3.</title>
        <authorList>
            <person name="Kwon S.-K."/>
            <person name="Kim J.F."/>
        </authorList>
    </citation>
    <scope>NUCLEOTIDE SEQUENCE [LARGE SCALE GENOMIC DNA]</scope>
    <source>
        <strain evidence="13 14">DS-3</strain>
    </source>
</reference>
<feature type="domain" description="PASTA" evidence="12">
    <location>
        <begin position="409"/>
        <end position="471"/>
    </location>
</feature>
<evidence type="ECO:0000256" key="8">
    <source>
        <dbReference type="ARBA" id="ARBA00048679"/>
    </source>
</evidence>
<evidence type="ECO:0000259" key="12">
    <source>
        <dbReference type="PROSITE" id="PS51178"/>
    </source>
</evidence>
<gene>
    <name evidence="13" type="primary">spk1</name>
    <name evidence="13" type="ORF">I598_0394</name>
</gene>
<dbReference type="EC" id="2.7.11.1" evidence="1"/>
<evidence type="ECO:0000256" key="1">
    <source>
        <dbReference type="ARBA" id="ARBA00012513"/>
    </source>
</evidence>
<dbReference type="PATRIC" id="fig|1300344.3.peg.395"/>
<evidence type="ECO:0000256" key="6">
    <source>
        <dbReference type="ARBA" id="ARBA00022840"/>
    </source>
</evidence>
<keyword evidence="2" id="KW-0723">Serine/threonine-protein kinase</keyword>
<dbReference type="InterPro" id="IPR000719">
    <property type="entry name" value="Prot_kinase_dom"/>
</dbReference>
<dbReference type="InterPro" id="IPR005543">
    <property type="entry name" value="PASTA_dom"/>
</dbReference>
<keyword evidence="4" id="KW-0547">Nucleotide-binding</keyword>
<dbReference type="SMART" id="SM00740">
    <property type="entry name" value="PASTA"/>
    <property type="match status" value="4"/>
</dbReference>
<dbReference type="InterPro" id="IPR011009">
    <property type="entry name" value="Kinase-like_dom_sf"/>
</dbReference>
<dbReference type="EMBL" id="CP014209">
    <property type="protein sequence ID" value="ANC29982.1"/>
    <property type="molecule type" value="Genomic_DNA"/>
</dbReference>
<accession>A0A168EFX4</accession>
<dbReference type="Gene3D" id="3.30.10.20">
    <property type="match status" value="4"/>
</dbReference>
<keyword evidence="5 13" id="KW-0418">Kinase</keyword>
<dbReference type="AlphaFoldDB" id="A0A168EFX4"/>
<dbReference type="PROSITE" id="PS51178">
    <property type="entry name" value="PASTA"/>
    <property type="match status" value="4"/>
</dbReference>
<feature type="region of interest" description="Disordered" evidence="9">
    <location>
        <begin position="289"/>
        <end position="331"/>
    </location>
</feature>
<dbReference type="PANTHER" id="PTHR43289">
    <property type="entry name" value="MITOGEN-ACTIVATED PROTEIN KINASE KINASE KINASE 20-RELATED"/>
    <property type="match status" value="1"/>
</dbReference>
<dbReference type="GO" id="GO:0045717">
    <property type="term" value="P:negative regulation of fatty acid biosynthetic process"/>
    <property type="evidence" value="ECO:0007669"/>
    <property type="project" value="UniProtKB-ARBA"/>
</dbReference>
<dbReference type="PANTHER" id="PTHR43289:SF34">
    <property type="entry name" value="SERINE_THREONINE-PROTEIN KINASE YBDM-RELATED"/>
    <property type="match status" value="1"/>
</dbReference>
<dbReference type="Gene3D" id="3.30.200.20">
    <property type="entry name" value="Phosphorylase Kinase, domain 1"/>
    <property type="match status" value="1"/>
</dbReference>
<dbReference type="FunFam" id="1.10.510.10:FF:000021">
    <property type="entry name" value="Serine/threonine protein kinase"/>
    <property type="match status" value="1"/>
</dbReference>
<evidence type="ECO:0000256" key="10">
    <source>
        <dbReference type="SAM" id="Phobius"/>
    </source>
</evidence>
<feature type="domain" description="PASTA" evidence="12">
    <location>
        <begin position="541"/>
        <end position="608"/>
    </location>
</feature>
<sequence>MATTTTDPQLGRLVDGRYEIVARVARGGMATVYRARDRRLGREVAVKIMHPHLAEGVDGASFVSRFRREARASARLSHPGVVAVFDQGVDGDTSYLTMEYVPGHNLRAELREGPLRADRALDVAAQVLAALAAAHRVGLVHRDVKPENVLVDDEDRVKVADFGLARAVTEVTSTATGTILGTVAYLAPEVITSGGCTPATDVYAVGVLLHEMLTGALPYPGETPVQVAFRHVHEDLPPPSERVPWLPAEVDALLASFTARDPARRPAHAGVALAALRALRTGLPDDVLDRTADPVVPGTTTAGSALSPVDEAAADDATTSPPGPAVGAGSADDVDEIPAAFFADVVPTGHVTEHVVTAPTTAMPHDVPVRRPRRRRRAAVAWLCVAVLLAGGGVGGWWWFADGPGAWTDVPAGLVGAEAEDAQAALDAAGLAGRTTEAFDDEVAEGDVVSTEPGAGEPVRRDGAVTLVVSLGVEMLTVPTGLVGSAQRDAEAALEDAGFTVGPSGGAYDDEAPEGEVLEVSVEEGAREPHDTEVRLTVSQGPAPVQVPQVVGRSAQDAEQDLAAAGLRVDHADPEHSTEVAEGHVLAQDPEQGSDARRTDTVTLTLSAGPREVKVPDVVGMSEQEASDALADAGFEVDVNRYLGGLLDTVRFQDQTGKAPEGSTVTLTVW</sequence>
<dbReference type="FunFam" id="3.30.200.20:FF:000035">
    <property type="entry name" value="Serine/threonine protein kinase Stk1"/>
    <property type="match status" value="1"/>
</dbReference>
<dbReference type="Pfam" id="PF03793">
    <property type="entry name" value="PASTA"/>
    <property type="match status" value="4"/>
</dbReference>
<feature type="domain" description="PASTA" evidence="12">
    <location>
        <begin position="609"/>
        <end position="670"/>
    </location>
</feature>
<organism evidence="13 14">
    <name type="scientific">Isoptericola dokdonensis DS-3</name>
    <dbReference type="NCBI Taxonomy" id="1300344"/>
    <lineage>
        <taxon>Bacteria</taxon>
        <taxon>Bacillati</taxon>
        <taxon>Actinomycetota</taxon>
        <taxon>Actinomycetes</taxon>
        <taxon>Micrococcales</taxon>
        <taxon>Promicromonosporaceae</taxon>
        <taxon>Isoptericola</taxon>
    </lineage>
</organism>
<dbReference type="Gene3D" id="1.10.510.10">
    <property type="entry name" value="Transferase(Phosphotransferase) domain 1"/>
    <property type="match status" value="1"/>
</dbReference>
<proteinExistence type="predicted"/>
<dbReference type="CDD" id="cd14014">
    <property type="entry name" value="STKc_PknB_like"/>
    <property type="match status" value="1"/>
</dbReference>
<dbReference type="SMART" id="SM00220">
    <property type="entry name" value="S_TKc"/>
    <property type="match status" value="1"/>
</dbReference>
<dbReference type="GO" id="GO:0004674">
    <property type="term" value="F:protein serine/threonine kinase activity"/>
    <property type="evidence" value="ECO:0007669"/>
    <property type="project" value="UniProtKB-KW"/>
</dbReference>
<evidence type="ECO:0000259" key="11">
    <source>
        <dbReference type="PROSITE" id="PS50011"/>
    </source>
</evidence>
<protein>
    <recommendedName>
        <fullName evidence="1">non-specific serine/threonine protein kinase</fullName>
        <ecNumber evidence="1">2.7.11.1</ecNumber>
    </recommendedName>
</protein>
<dbReference type="SUPFAM" id="SSF56112">
    <property type="entry name" value="Protein kinase-like (PK-like)"/>
    <property type="match status" value="1"/>
</dbReference>
<evidence type="ECO:0000256" key="2">
    <source>
        <dbReference type="ARBA" id="ARBA00022527"/>
    </source>
</evidence>
<dbReference type="STRING" id="1300344.I598_0394"/>
<evidence type="ECO:0000313" key="13">
    <source>
        <dbReference type="EMBL" id="ANC29982.1"/>
    </source>
</evidence>
<evidence type="ECO:0000256" key="3">
    <source>
        <dbReference type="ARBA" id="ARBA00022679"/>
    </source>
</evidence>
<evidence type="ECO:0000313" key="14">
    <source>
        <dbReference type="Proteomes" id="UP000076794"/>
    </source>
</evidence>
<dbReference type="OrthoDB" id="9762169at2"/>
<dbReference type="CDD" id="cd06577">
    <property type="entry name" value="PASTA_pknB"/>
    <property type="match status" value="4"/>
</dbReference>
<evidence type="ECO:0000256" key="5">
    <source>
        <dbReference type="ARBA" id="ARBA00022777"/>
    </source>
</evidence>
<evidence type="ECO:0000256" key="7">
    <source>
        <dbReference type="ARBA" id="ARBA00047899"/>
    </source>
</evidence>
<dbReference type="InterPro" id="IPR008271">
    <property type="entry name" value="Ser/Thr_kinase_AS"/>
</dbReference>
<keyword evidence="14" id="KW-1185">Reference proteome</keyword>
<dbReference type="NCBIfam" id="NF033483">
    <property type="entry name" value="PknB_PASTA_kin"/>
    <property type="match status" value="1"/>
</dbReference>
<keyword evidence="6" id="KW-0067">ATP-binding</keyword>
<dbReference type="KEGG" id="ido:I598_0394"/>
<keyword evidence="10" id="KW-0812">Transmembrane</keyword>
<keyword evidence="10" id="KW-1133">Transmembrane helix</keyword>
<feature type="transmembrane region" description="Helical" evidence="10">
    <location>
        <begin position="380"/>
        <end position="400"/>
    </location>
</feature>
<keyword evidence="10" id="KW-0472">Membrane</keyword>
<dbReference type="GO" id="GO:0005524">
    <property type="term" value="F:ATP binding"/>
    <property type="evidence" value="ECO:0007669"/>
    <property type="project" value="UniProtKB-KW"/>
</dbReference>
<dbReference type="GO" id="GO:0106310">
    <property type="term" value="F:protein serine kinase activity"/>
    <property type="evidence" value="ECO:0007669"/>
    <property type="project" value="RHEA"/>
</dbReference>
<dbReference type="RefSeq" id="WP_068200812.1">
    <property type="nucleotide sequence ID" value="NZ_CP014209.1"/>
</dbReference>
<dbReference type="Proteomes" id="UP000076794">
    <property type="component" value="Chromosome"/>
</dbReference>
<dbReference type="PROSITE" id="PS00108">
    <property type="entry name" value="PROTEIN_KINASE_ST"/>
    <property type="match status" value="1"/>
</dbReference>
<feature type="domain" description="PASTA" evidence="12">
    <location>
        <begin position="477"/>
        <end position="540"/>
    </location>
</feature>
<comment type="catalytic activity">
    <reaction evidence="7">
        <text>L-threonyl-[protein] + ATP = O-phospho-L-threonyl-[protein] + ADP + H(+)</text>
        <dbReference type="Rhea" id="RHEA:46608"/>
        <dbReference type="Rhea" id="RHEA-COMP:11060"/>
        <dbReference type="Rhea" id="RHEA-COMP:11605"/>
        <dbReference type="ChEBI" id="CHEBI:15378"/>
        <dbReference type="ChEBI" id="CHEBI:30013"/>
        <dbReference type="ChEBI" id="CHEBI:30616"/>
        <dbReference type="ChEBI" id="CHEBI:61977"/>
        <dbReference type="ChEBI" id="CHEBI:456216"/>
        <dbReference type="EC" id="2.7.11.1"/>
    </reaction>
</comment>
<feature type="domain" description="Protein kinase" evidence="11">
    <location>
        <begin position="18"/>
        <end position="279"/>
    </location>
</feature>
<name>A0A168EFX4_9MICO</name>
<dbReference type="Pfam" id="PF00069">
    <property type="entry name" value="Pkinase"/>
    <property type="match status" value="1"/>
</dbReference>
<keyword evidence="3 13" id="KW-0808">Transferase</keyword>
<dbReference type="PROSITE" id="PS50011">
    <property type="entry name" value="PROTEIN_KINASE_DOM"/>
    <property type="match status" value="1"/>
</dbReference>